<evidence type="ECO:0000313" key="2">
    <source>
        <dbReference type="EMBL" id="TRY64491.1"/>
    </source>
</evidence>
<accession>A0A553NGD1</accession>
<dbReference type="GO" id="GO:0008376">
    <property type="term" value="F:acetylgalactosaminyltransferase activity"/>
    <property type="evidence" value="ECO:0007669"/>
    <property type="project" value="TreeGrafter"/>
</dbReference>
<dbReference type="SUPFAM" id="SSF53448">
    <property type="entry name" value="Nucleotide-diphospho-sugar transferases"/>
    <property type="match status" value="1"/>
</dbReference>
<dbReference type="PANTHER" id="PTHR15046">
    <property type="entry name" value="GLYCO_TRANS_2-LIKE DOMAIN-CONTAINING PROTEIN"/>
    <property type="match status" value="1"/>
</dbReference>
<reference evidence="2 3" key="1">
    <citation type="journal article" date="2019" name="Sci. Data">
        <title>Hybrid genome assembly and annotation of Danionella translucida.</title>
        <authorList>
            <person name="Kadobianskyi M."/>
            <person name="Schulze L."/>
            <person name="Schuelke M."/>
            <person name="Judkewitz B."/>
        </authorList>
    </citation>
    <scope>NUCLEOTIDE SEQUENCE [LARGE SCALE GENOMIC DNA]</scope>
    <source>
        <strain evidence="2 3">Bolton</strain>
    </source>
</reference>
<dbReference type="AlphaFoldDB" id="A0A553NGD1"/>
<dbReference type="EMBL" id="SRMA01026995">
    <property type="protein sequence ID" value="TRY64491.1"/>
    <property type="molecule type" value="Genomic_DNA"/>
</dbReference>
<dbReference type="STRING" id="623744.A0A553NGD1"/>
<name>A0A553NGD1_9TELE</name>
<sequence length="459" mass="52245">MYFSLNIILKLFLSGLCVTALGIYAIQTGLIDVIEIRNRLFPSHIQNSQYSGPYIAKQSIGPLPSKNSSSCSCTGFALTNQGVPQNELMNLQSRRFEQFQQYKRRMATNMEELILAQPNSPLQYPIQGVIVTPLTKSRIPGLSVHALKRGPYKVSLKVKSGVLSVEGVLDGQQVDGHGQKNLSISSSKLEELNDLLSRVTYTNTIYHINTRDLGTDINSQVTITTKTFLRYHELNILIGSIRQLYPTIKIIVADDSLVPEKVNGSNIEHYIMPPAQGWFAGRNLAISQVTTKYFLWVDDDFLFNKDTRIESFVEIMEKIPELDVIGGSVKKNQFFFRLQYEEGDEEGGCLRRIKTSHQLVPGFRNCVFVDGVVNYFLARTDAVQRVGFDPFLKRVAHTEFFIDALGKLLIASCKGFSIDHQKRLKQSNYQHYRHPGKRDEMKKIAHQYFRNHLKCIYLH</sequence>
<dbReference type="PANTHER" id="PTHR15046:SF2">
    <property type="entry name" value="BETA-1,4 N-ACETYLGALACTOSAMINYLTRANSFERASE 2"/>
    <property type="match status" value="1"/>
</dbReference>
<feature type="domain" description="Glycosyltransferase 2-like" evidence="1">
    <location>
        <begin position="227"/>
        <end position="342"/>
    </location>
</feature>
<dbReference type="CDD" id="cd00761">
    <property type="entry name" value="Glyco_tranf_GTA_type"/>
    <property type="match status" value="1"/>
</dbReference>
<dbReference type="Proteomes" id="UP000316079">
    <property type="component" value="Unassembled WGS sequence"/>
</dbReference>
<comment type="caution">
    <text evidence="2">The sequence shown here is derived from an EMBL/GenBank/DDBJ whole genome shotgun (WGS) entry which is preliminary data.</text>
</comment>
<organism evidence="2 3">
    <name type="scientific">Danionella cerebrum</name>
    <dbReference type="NCBI Taxonomy" id="2873325"/>
    <lineage>
        <taxon>Eukaryota</taxon>
        <taxon>Metazoa</taxon>
        <taxon>Chordata</taxon>
        <taxon>Craniata</taxon>
        <taxon>Vertebrata</taxon>
        <taxon>Euteleostomi</taxon>
        <taxon>Actinopterygii</taxon>
        <taxon>Neopterygii</taxon>
        <taxon>Teleostei</taxon>
        <taxon>Ostariophysi</taxon>
        <taxon>Cypriniformes</taxon>
        <taxon>Danionidae</taxon>
        <taxon>Danioninae</taxon>
        <taxon>Danionella</taxon>
    </lineage>
</organism>
<protein>
    <recommendedName>
        <fullName evidence="1">Glycosyltransferase 2-like domain-containing protein</fullName>
    </recommendedName>
</protein>
<dbReference type="GO" id="GO:0019276">
    <property type="term" value="P:UDP-N-acetylgalactosamine metabolic process"/>
    <property type="evidence" value="ECO:0007669"/>
    <property type="project" value="TreeGrafter"/>
</dbReference>
<evidence type="ECO:0000259" key="1">
    <source>
        <dbReference type="Pfam" id="PF00535"/>
    </source>
</evidence>
<dbReference type="InterPro" id="IPR001173">
    <property type="entry name" value="Glyco_trans_2-like"/>
</dbReference>
<keyword evidence="3" id="KW-1185">Reference proteome</keyword>
<dbReference type="GO" id="GO:0006047">
    <property type="term" value="P:UDP-N-acetylglucosamine metabolic process"/>
    <property type="evidence" value="ECO:0007669"/>
    <property type="project" value="TreeGrafter"/>
</dbReference>
<dbReference type="Pfam" id="PF00535">
    <property type="entry name" value="Glycos_transf_2"/>
    <property type="match status" value="1"/>
</dbReference>
<dbReference type="OrthoDB" id="2139606at2759"/>
<evidence type="ECO:0000313" key="3">
    <source>
        <dbReference type="Proteomes" id="UP000316079"/>
    </source>
</evidence>
<dbReference type="Gene3D" id="3.90.550.10">
    <property type="entry name" value="Spore Coat Polysaccharide Biosynthesis Protein SpsA, Chain A"/>
    <property type="match status" value="1"/>
</dbReference>
<gene>
    <name evidence="2" type="ORF">DNTS_017159</name>
</gene>
<dbReference type="InterPro" id="IPR029044">
    <property type="entry name" value="Nucleotide-diphossugar_trans"/>
</dbReference>
<proteinExistence type="predicted"/>